<evidence type="ECO:0000259" key="7">
    <source>
        <dbReference type="Pfam" id="PF13515"/>
    </source>
</evidence>
<dbReference type="RefSeq" id="WP_203678935.1">
    <property type="nucleotide sequence ID" value="NZ_BOMW01000021.1"/>
</dbReference>
<comment type="caution">
    <text evidence="8">The sequence shown here is derived from an EMBL/GenBank/DDBJ whole genome shotgun (WGS) entry which is preliminary data.</text>
</comment>
<keyword evidence="4 6" id="KW-0472">Membrane</keyword>
<feature type="transmembrane region" description="Helical" evidence="6">
    <location>
        <begin position="12"/>
        <end position="37"/>
    </location>
</feature>
<keyword evidence="9" id="KW-1185">Reference proteome</keyword>
<keyword evidence="2 6" id="KW-0812">Transmembrane</keyword>
<feature type="transmembrane region" description="Helical" evidence="6">
    <location>
        <begin position="88"/>
        <end position="111"/>
    </location>
</feature>
<evidence type="ECO:0000256" key="3">
    <source>
        <dbReference type="ARBA" id="ARBA00022989"/>
    </source>
</evidence>
<dbReference type="InterPro" id="IPR049453">
    <property type="entry name" value="Memb_transporter_dom"/>
</dbReference>
<evidence type="ECO:0000256" key="6">
    <source>
        <dbReference type="SAM" id="Phobius"/>
    </source>
</evidence>
<evidence type="ECO:0000313" key="8">
    <source>
        <dbReference type="EMBL" id="GIF04845.1"/>
    </source>
</evidence>
<evidence type="ECO:0000256" key="4">
    <source>
        <dbReference type="ARBA" id="ARBA00023136"/>
    </source>
</evidence>
<proteinExistence type="predicted"/>
<dbReference type="Pfam" id="PF13515">
    <property type="entry name" value="FUSC_2"/>
    <property type="match status" value="1"/>
</dbReference>
<accession>A0A919N5P5</accession>
<dbReference type="Proteomes" id="UP000629619">
    <property type="component" value="Unassembled WGS sequence"/>
</dbReference>
<gene>
    <name evidence="8" type="ORF">Asi03nite_23830</name>
</gene>
<evidence type="ECO:0000256" key="2">
    <source>
        <dbReference type="ARBA" id="ARBA00022692"/>
    </source>
</evidence>
<keyword evidence="3 6" id="KW-1133">Transmembrane helix</keyword>
<comment type="subcellular location">
    <subcellularLocation>
        <location evidence="1">Membrane</location>
        <topology evidence="1">Multi-pass membrane protein</topology>
    </subcellularLocation>
</comment>
<evidence type="ECO:0000256" key="5">
    <source>
        <dbReference type="SAM" id="MobiDB-lite"/>
    </source>
</evidence>
<evidence type="ECO:0000256" key="1">
    <source>
        <dbReference type="ARBA" id="ARBA00004141"/>
    </source>
</evidence>
<dbReference type="EMBL" id="BOMW01000021">
    <property type="protein sequence ID" value="GIF04845.1"/>
    <property type="molecule type" value="Genomic_DNA"/>
</dbReference>
<feature type="region of interest" description="Disordered" evidence="5">
    <location>
        <begin position="350"/>
        <end position="383"/>
    </location>
</feature>
<name>A0A919N5P5_9ACTN</name>
<dbReference type="GO" id="GO:0016020">
    <property type="term" value="C:membrane"/>
    <property type="evidence" value="ECO:0007669"/>
    <property type="project" value="UniProtKB-SubCell"/>
</dbReference>
<feature type="transmembrane region" description="Helical" evidence="6">
    <location>
        <begin position="49"/>
        <end position="82"/>
    </location>
</feature>
<sequence>MPAAEAVLAATAAWLIAANLIGHPAPVFAPSAALVALAESRGRRLRQSIEIVLGVAAGVLVADLAMQVLGPGAVTIAVVLLLTVGPMIAFGASTTLIVQAAISAIYLIAVAEPRTDVMQWRCVDALVGGALALTVSQLAVARNPLAPLVGEARRTFTDLAALIDTVDQALRDRDHTAADDALRRARQAHARVERLQAAVLATGETLKLRVRRRRNLNQVRQVQATAVELDRVVDNIWVLARNAVTLTRLDVPTPPELSHALTALGDAIRAAGESLATDLTGTEDPQQHAGRADHTALEAVRIAAKLLEAQPALPLTMIIGQIRATAIDLLRGVGHDDDILSRVDEAVGLTTPQLGQPGPGWNAAASNSHRPPPPRAAEGEASA</sequence>
<protein>
    <submittedName>
        <fullName evidence="8">FUSC family protein</fullName>
    </submittedName>
</protein>
<reference evidence="8" key="1">
    <citation type="submission" date="2021-01" db="EMBL/GenBank/DDBJ databases">
        <title>Whole genome shotgun sequence of Actinoplanes siamensis NBRC 109076.</title>
        <authorList>
            <person name="Komaki H."/>
            <person name="Tamura T."/>
        </authorList>
    </citation>
    <scope>NUCLEOTIDE SEQUENCE</scope>
    <source>
        <strain evidence="8">NBRC 109076</strain>
    </source>
</reference>
<feature type="domain" description="Integral membrane bound transporter" evidence="7">
    <location>
        <begin position="13"/>
        <end position="135"/>
    </location>
</feature>
<organism evidence="8 9">
    <name type="scientific">Actinoplanes siamensis</name>
    <dbReference type="NCBI Taxonomy" id="1223317"/>
    <lineage>
        <taxon>Bacteria</taxon>
        <taxon>Bacillati</taxon>
        <taxon>Actinomycetota</taxon>
        <taxon>Actinomycetes</taxon>
        <taxon>Micromonosporales</taxon>
        <taxon>Micromonosporaceae</taxon>
        <taxon>Actinoplanes</taxon>
    </lineage>
</organism>
<dbReference type="AlphaFoldDB" id="A0A919N5P5"/>
<evidence type="ECO:0000313" key="9">
    <source>
        <dbReference type="Proteomes" id="UP000629619"/>
    </source>
</evidence>